<gene>
    <name evidence="1" type="ORF">KIN20_024056</name>
</gene>
<comment type="caution">
    <text evidence="1">The sequence shown here is derived from an EMBL/GenBank/DDBJ whole genome shotgun (WGS) entry which is preliminary data.</text>
</comment>
<evidence type="ECO:0000313" key="2">
    <source>
        <dbReference type="Proteomes" id="UP001196413"/>
    </source>
</evidence>
<dbReference type="EMBL" id="JAHQIW010004869">
    <property type="protein sequence ID" value="KAJ1364060.1"/>
    <property type="molecule type" value="Genomic_DNA"/>
</dbReference>
<sequence length="101" mass="11716">MFIHQFCPHSKERMLFEMLLVLERKLLAVPFITQIDSWSTDISGPIILDKLGMTLPIPKGREGLENSDQDFVLNTSTPSVELHNIEPNPDLHQWWTDLFKL</sequence>
<name>A0AAD5QVQ2_PARTN</name>
<dbReference type="Proteomes" id="UP001196413">
    <property type="component" value="Unassembled WGS sequence"/>
</dbReference>
<evidence type="ECO:0000313" key="1">
    <source>
        <dbReference type="EMBL" id="KAJ1364060.1"/>
    </source>
</evidence>
<protein>
    <submittedName>
        <fullName evidence="1">Uncharacterized protein</fullName>
    </submittedName>
</protein>
<accession>A0AAD5QVQ2</accession>
<organism evidence="1 2">
    <name type="scientific">Parelaphostrongylus tenuis</name>
    <name type="common">Meningeal worm</name>
    <dbReference type="NCBI Taxonomy" id="148309"/>
    <lineage>
        <taxon>Eukaryota</taxon>
        <taxon>Metazoa</taxon>
        <taxon>Ecdysozoa</taxon>
        <taxon>Nematoda</taxon>
        <taxon>Chromadorea</taxon>
        <taxon>Rhabditida</taxon>
        <taxon>Rhabditina</taxon>
        <taxon>Rhabditomorpha</taxon>
        <taxon>Strongyloidea</taxon>
        <taxon>Metastrongylidae</taxon>
        <taxon>Parelaphostrongylus</taxon>
    </lineage>
</organism>
<keyword evidence="2" id="KW-1185">Reference proteome</keyword>
<proteinExistence type="predicted"/>
<dbReference type="AlphaFoldDB" id="A0AAD5QVQ2"/>
<reference evidence="1" key="1">
    <citation type="submission" date="2021-06" db="EMBL/GenBank/DDBJ databases">
        <title>Parelaphostrongylus tenuis whole genome reference sequence.</title>
        <authorList>
            <person name="Garwood T.J."/>
            <person name="Larsen P.A."/>
            <person name="Fountain-Jones N.M."/>
            <person name="Garbe J.R."/>
            <person name="Macchietto M.G."/>
            <person name="Kania S.A."/>
            <person name="Gerhold R.W."/>
            <person name="Richards J.E."/>
            <person name="Wolf T.M."/>
        </authorList>
    </citation>
    <scope>NUCLEOTIDE SEQUENCE</scope>
    <source>
        <strain evidence="1">MNPRO001-30</strain>
        <tissue evidence="1">Meninges</tissue>
    </source>
</reference>